<reference evidence="1 2" key="1">
    <citation type="submission" date="2020-08" db="EMBL/GenBank/DDBJ databases">
        <title>Sequencing the genomes of 1000 actinobacteria strains.</title>
        <authorList>
            <person name="Klenk H.-P."/>
        </authorList>
    </citation>
    <scope>NUCLEOTIDE SEQUENCE [LARGE SCALE GENOMIC DNA]</scope>
    <source>
        <strain evidence="1 2">DSM 28967</strain>
    </source>
</reference>
<comment type="caution">
    <text evidence="1">The sequence shown here is derived from an EMBL/GenBank/DDBJ whole genome shotgun (WGS) entry which is preliminary data.</text>
</comment>
<organism evidence="1 2">
    <name type="scientific">Kribbella italica</name>
    <dbReference type="NCBI Taxonomy" id="1540520"/>
    <lineage>
        <taxon>Bacteria</taxon>
        <taxon>Bacillati</taxon>
        <taxon>Actinomycetota</taxon>
        <taxon>Actinomycetes</taxon>
        <taxon>Propionibacteriales</taxon>
        <taxon>Kribbellaceae</taxon>
        <taxon>Kribbella</taxon>
    </lineage>
</organism>
<keyword evidence="2" id="KW-1185">Reference proteome</keyword>
<accession>A0A7W9MW04</accession>
<dbReference type="AlphaFoldDB" id="A0A7W9MW04"/>
<protein>
    <submittedName>
        <fullName evidence="1">Uncharacterized protein</fullName>
    </submittedName>
</protein>
<gene>
    <name evidence="1" type="ORF">HDA39_004484</name>
</gene>
<dbReference type="RefSeq" id="WP_184798002.1">
    <property type="nucleotide sequence ID" value="NZ_JACHMY010000001.1"/>
</dbReference>
<proteinExistence type="predicted"/>
<evidence type="ECO:0000313" key="1">
    <source>
        <dbReference type="EMBL" id="MBB5837750.1"/>
    </source>
</evidence>
<evidence type="ECO:0000313" key="2">
    <source>
        <dbReference type="Proteomes" id="UP000549971"/>
    </source>
</evidence>
<dbReference type="Proteomes" id="UP000549971">
    <property type="component" value="Unassembled WGS sequence"/>
</dbReference>
<sequence length="113" mass="11414">MAREIVATQKIVGAGLAVNLTAPTAEGDVIDNGAVALMVVNGSGAPINVTVQTPAKQSGLDVEERIVAVAAGATELIGPFPKSTYGRTSAPDVGQVYVDYSAQLSVTRAAVGF</sequence>
<dbReference type="EMBL" id="JACHMY010000001">
    <property type="protein sequence ID" value="MBB5837750.1"/>
    <property type="molecule type" value="Genomic_DNA"/>
</dbReference>
<name>A0A7W9MW04_9ACTN</name>